<dbReference type="SUPFAM" id="SSF56300">
    <property type="entry name" value="Metallo-dependent phosphatases"/>
    <property type="match status" value="1"/>
</dbReference>
<gene>
    <name evidence="1" type="ORF">C8D99_12720</name>
</gene>
<dbReference type="GO" id="GO:0016020">
    <property type="term" value="C:membrane"/>
    <property type="evidence" value="ECO:0007669"/>
    <property type="project" value="GOC"/>
</dbReference>
<proteinExistence type="predicted"/>
<evidence type="ECO:0000313" key="2">
    <source>
        <dbReference type="Proteomes" id="UP000295066"/>
    </source>
</evidence>
<dbReference type="CDD" id="cd07398">
    <property type="entry name" value="MPP_YbbF-LpxH"/>
    <property type="match status" value="1"/>
</dbReference>
<organism evidence="1 2">
    <name type="scientific">Aminivibrio pyruvatiphilus</name>
    <dbReference type="NCBI Taxonomy" id="1005740"/>
    <lineage>
        <taxon>Bacteria</taxon>
        <taxon>Thermotogati</taxon>
        <taxon>Synergistota</taxon>
        <taxon>Synergistia</taxon>
        <taxon>Synergistales</taxon>
        <taxon>Aminobacteriaceae</taxon>
        <taxon>Aminivibrio</taxon>
    </lineage>
</organism>
<accession>A0A4R8M3Y5</accession>
<dbReference type="Gene3D" id="3.60.21.10">
    <property type="match status" value="1"/>
</dbReference>
<reference evidence="1 2" key="1">
    <citation type="submission" date="2019-03" db="EMBL/GenBank/DDBJ databases">
        <title>Genomic Encyclopedia of Type Strains, Phase IV (KMG-IV): sequencing the most valuable type-strain genomes for metagenomic binning, comparative biology and taxonomic classification.</title>
        <authorList>
            <person name="Goeker M."/>
        </authorList>
    </citation>
    <scope>NUCLEOTIDE SEQUENCE [LARGE SCALE GENOMIC DNA]</scope>
    <source>
        <strain evidence="1 2">DSM 25964</strain>
    </source>
</reference>
<sequence>MLIAYATAGNGHRSAAAAIAESVRAAGRVAEMADVLDFTDPVFRLFYSDVYQMAGEHSHGLCGAMYRLTDISPDKSSIVRMIDRISLNRTQPFADFIKKTAPEAFVATHFLPMSIAARMKRHGLYSGPLVHLGTRWSKAEELACFLSSIRCEKLFLVGDIIDGWKLRNNPRWPRSHNLVIRKILKMAKKTEILYITGNHDEFADEFEGYDFGGIRICKKAVHITADQRRFLVIHGDEFDVVVKYRKWLALLGDTAYTFSLYLNTLLTLVRSRLGLPYWSLSQYLKHRVKDAVAFVGDFEDTLLEETRRGQHHGVICGHIHHPAIRNLKDAVYCNTGDWVESCSALVEHRDGAFGIVRWDGEKIIEDVSERPRLLPVVPAAPPETAPEKKRSVPVAV</sequence>
<dbReference type="Proteomes" id="UP000295066">
    <property type="component" value="Unassembled WGS sequence"/>
</dbReference>
<comment type="caution">
    <text evidence="1">The sequence shown here is derived from an EMBL/GenBank/DDBJ whole genome shotgun (WGS) entry which is preliminary data.</text>
</comment>
<dbReference type="InterPro" id="IPR029052">
    <property type="entry name" value="Metallo-depent_PP-like"/>
</dbReference>
<keyword evidence="2" id="KW-1185">Reference proteome</keyword>
<dbReference type="EMBL" id="SORI01000027">
    <property type="protein sequence ID" value="TDY54542.1"/>
    <property type="molecule type" value="Genomic_DNA"/>
</dbReference>
<dbReference type="RefSeq" id="WP_133959077.1">
    <property type="nucleotide sequence ID" value="NZ_SORI01000027.1"/>
</dbReference>
<dbReference type="PANTHER" id="PTHR34990">
    <property type="entry name" value="UDP-2,3-DIACYLGLUCOSAMINE HYDROLASE-RELATED"/>
    <property type="match status" value="1"/>
</dbReference>
<evidence type="ECO:0000313" key="1">
    <source>
        <dbReference type="EMBL" id="TDY54542.1"/>
    </source>
</evidence>
<dbReference type="PANTHER" id="PTHR34990:SF2">
    <property type="entry name" value="BLL8164 PROTEIN"/>
    <property type="match status" value="1"/>
</dbReference>
<protein>
    <submittedName>
        <fullName evidence="1">UDP-2,3-diacylglucosamine pyrophosphatase LpxH</fullName>
    </submittedName>
</protein>
<name>A0A4R8M3Y5_9BACT</name>
<dbReference type="GO" id="GO:0009245">
    <property type="term" value="P:lipid A biosynthetic process"/>
    <property type="evidence" value="ECO:0007669"/>
    <property type="project" value="TreeGrafter"/>
</dbReference>
<dbReference type="InterPro" id="IPR043461">
    <property type="entry name" value="LpxH-like"/>
</dbReference>
<dbReference type="AlphaFoldDB" id="A0A4R8M3Y5"/>
<dbReference type="OrthoDB" id="9773199at2"/>
<dbReference type="GO" id="GO:0008758">
    <property type="term" value="F:UDP-2,3-diacylglucosamine hydrolase activity"/>
    <property type="evidence" value="ECO:0007669"/>
    <property type="project" value="TreeGrafter"/>
</dbReference>